<dbReference type="Proteomes" id="UP001303160">
    <property type="component" value="Unassembled WGS sequence"/>
</dbReference>
<gene>
    <name evidence="2" type="ORF">QBC40DRAFT_321255</name>
</gene>
<protein>
    <recommendedName>
        <fullName evidence="1">Heterokaryon incompatibility domain-containing protein</fullName>
    </recommendedName>
</protein>
<evidence type="ECO:0000259" key="1">
    <source>
        <dbReference type="Pfam" id="PF06985"/>
    </source>
</evidence>
<keyword evidence="3" id="KW-1185">Reference proteome</keyword>
<feature type="domain" description="Heterokaryon incompatibility" evidence="1">
    <location>
        <begin position="86"/>
        <end position="186"/>
    </location>
</feature>
<dbReference type="PANTHER" id="PTHR24148">
    <property type="entry name" value="ANKYRIN REPEAT DOMAIN-CONTAINING PROTEIN 39 HOMOLOG-RELATED"/>
    <property type="match status" value="1"/>
</dbReference>
<dbReference type="Pfam" id="PF06985">
    <property type="entry name" value="HET"/>
    <property type="match status" value="1"/>
</dbReference>
<dbReference type="EMBL" id="MU864089">
    <property type="protein sequence ID" value="KAK4194153.1"/>
    <property type="molecule type" value="Genomic_DNA"/>
</dbReference>
<reference evidence="2" key="1">
    <citation type="journal article" date="2023" name="Mol. Phylogenet. Evol.">
        <title>Genome-scale phylogeny and comparative genomics of the fungal order Sordariales.</title>
        <authorList>
            <person name="Hensen N."/>
            <person name="Bonometti L."/>
            <person name="Westerberg I."/>
            <person name="Brannstrom I.O."/>
            <person name="Guillou S."/>
            <person name="Cros-Aarteil S."/>
            <person name="Calhoun S."/>
            <person name="Haridas S."/>
            <person name="Kuo A."/>
            <person name="Mondo S."/>
            <person name="Pangilinan J."/>
            <person name="Riley R."/>
            <person name="LaButti K."/>
            <person name="Andreopoulos B."/>
            <person name="Lipzen A."/>
            <person name="Chen C."/>
            <person name="Yan M."/>
            <person name="Daum C."/>
            <person name="Ng V."/>
            <person name="Clum A."/>
            <person name="Steindorff A."/>
            <person name="Ohm R.A."/>
            <person name="Martin F."/>
            <person name="Silar P."/>
            <person name="Natvig D.O."/>
            <person name="Lalanne C."/>
            <person name="Gautier V."/>
            <person name="Ament-Velasquez S.L."/>
            <person name="Kruys A."/>
            <person name="Hutchinson M.I."/>
            <person name="Powell A.J."/>
            <person name="Barry K."/>
            <person name="Miller A.N."/>
            <person name="Grigoriev I.V."/>
            <person name="Debuchy R."/>
            <person name="Gladieux P."/>
            <person name="Hiltunen Thoren M."/>
            <person name="Johannesson H."/>
        </authorList>
    </citation>
    <scope>NUCLEOTIDE SEQUENCE</scope>
    <source>
        <strain evidence="2">CBS 315.58</strain>
    </source>
</reference>
<dbReference type="PANTHER" id="PTHR24148:SF78">
    <property type="entry name" value="HETEROKARYON INCOMPATIBILITY DOMAIN-CONTAINING PROTEIN"/>
    <property type="match status" value="1"/>
</dbReference>
<accession>A0AAN7AP08</accession>
<organism evidence="2 3">
    <name type="scientific">Triangularia verruculosa</name>
    <dbReference type="NCBI Taxonomy" id="2587418"/>
    <lineage>
        <taxon>Eukaryota</taxon>
        <taxon>Fungi</taxon>
        <taxon>Dikarya</taxon>
        <taxon>Ascomycota</taxon>
        <taxon>Pezizomycotina</taxon>
        <taxon>Sordariomycetes</taxon>
        <taxon>Sordariomycetidae</taxon>
        <taxon>Sordariales</taxon>
        <taxon>Podosporaceae</taxon>
        <taxon>Triangularia</taxon>
    </lineage>
</organism>
<sequence>MAVPQYHYRSLDLSRDAIRLVRLCKGYDGPLRCELFESFLHDCDGVPYCALSYTWGGTVKQHEITINGCTFFITENLYWALWNLREQHVDLGQMRNIYENAEEVVVWLGIGSPVLDTAMDVLDRVNRYINHTNNWKRSKEIWLSELKHRRELFFAGLEQGQIEKQQQALQVLFNNPWFKRIWIIQEVAHAKRATIFCDRRSVPARALAIAPPFIRYHPEKHVQAIPDVMPGFHRHESWWMRQRTLNNLLEKFQDSEATDTRDKVYALLEMAVDVQGVISPDYEVSEGAVVQRVAAFLFLETW</sequence>
<comment type="caution">
    <text evidence="2">The sequence shown here is derived from an EMBL/GenBank/DDBJ whole genome shotgun (WGS) entry which is preliminary data.</text>
</comment>
<dbReference type="InterPro" id="IPR010730">
    <property type="entry name" value="HET"/>
</dbReference>
<reference evidence="2" key="2">
    <citation type="submission" date="2023-05" db="EMBL/GenBank/DDBJ databases">
        <authorList>
            <consortium name="Lawrence Berkeley National Laboratory"/>
            <person name="Steindorff A."/>
            <person name="Hensen N."/>
            <person name="Bonometti L."/>
            <person name="Westerberg I."/>
            <person name="Brannstrom I.O."/>
            <person name="Guillou S."/>
            <person name="Cros-Aarteil S."/>
            <person name="Calhoun S."/>
            <person name="Haridas S."/>
            <person name="Kuo A."/>
            <person name="Mondo S."/>
            <person name="Pangilinan J."/>
            <person name="Riley R."/>
            <person name="Labutti K."/>
            <person name="Andreopoulos B."/>
            <person name="Lipzen A."/>
            <person name="Chen C."/>
            <person name="Yanf M."/>
            <person name="Daum C."/>
            <person name="Ng V."/>
            <person name="Clum A."/>
            <person name="Ohm R."/>
            <person name="Martin F."/>
            <person name="Silar P."/>
            <person name="Natvig D."/>
            <person name="Lalanne C."/>
            <person name="Gautier V."/>
            <person name="Ament-Velasquez S.L."/>
            <person name="Kruys A."/>
            <person name="Hutchinson M.I."/>
            <person name="Powell A.J."/>
            <person name="Barry K."/>
            <person name="Miller A.N."/>
            <person name="Grigoriev I.V."/>
            <person name="Debuchy R."/>
            <person name="Gladieux P."/>
            <person name="Thoren M.H."/>
            <person name="Johannesson H."/>
        </authorList>
    </citation>
    <scope>NUCLEOTIDE SEQUENCE</scope>
    <source>
        <strain evidence="2">CBS 315.58</strain>
    </source>
</reference>
<evidence type="ECO:0000313" key="2">
    <source>
        <dbReference type="EMBL" id="KAK4194153.1"/>
    </source>
</evidence>
<dbReference type="AlphaFoldDB" id="A0AAN7AP08"/>
<proteinExistence type="predicted"/>
<name>A0AAN7AP08_9PEZI</name>
<dbReference type="InterPro" id="IPR052895">
    <property type="entry name" value="HetReg/Transcr_Mod"/>
</dbReference>
<evidence type="ECO:0000313" key="3">
    <source>
        <dbReference type="Proteomes" id="UP001303160"/>
    </source>
</evidence>